<dbReference type="Proteomes" id="UP000094056">
    <property type="component" value="Unassembled WGS sequence"/>
</dbReference>
<dbReference type="Pfam" id="PF13649">
    <property type="entry name" value="Methyltransf_25"/>
    <property type="match status" value="1"/>
</dbReference>
<dbReference type="EMBL" id="MAYW01000105">
    <property type="protein sequence ID" value="ODS31628.1"/>
    <property type="molecule type" value="Genomic_DNA"/>
</dbReference>
<dbReference type="InterPro" id="IPR050508">
    <property type="entry name" value="Methyltransf_Superfamily"/>
</dbReference>
<organism evidence="2 3">
    <name type="scientific">Candidatus Scalindua rubra</name>
    <dbReference type="NCBI Taxonomy" id="1872076"/>
    <lineage>
        <taxon>Bacteria</taxon>
        <taxon>Pseudomonadati</taxon>
        <taxon>Planctomycetota</taxon>
        <taxon>Candidatus Brocadiia</taxon>
        <taxon>Candidatus Brocadiales</taxon>
        <taxon>Candidatus Scalinduaceae</taxon>
        <taxon>Candidatus Scalindua</taxon>
    </lineage>
</organism>
<evidence type="ECO:0000313" key="2">
    <source>
        <dbReference type="EMBL" id="ODS31628.1"/>
    </source>
</evidence>
<evidence type="ECO:0000259" key="1">
    <source>
        <dbReference type="Pfam" id="PF13649"/>
    </source>
</evidence>
<name>A0A1E3X7L8_9BACT</name>
<protein>
    <submittedName>
        <fullName evidence="2">Putative methyltransferase</fullName>
    </submittedName>
</protein>
<dbReference type="InterPro" id="IPR041698">
    <property type="entry name" value="Methyltransf_25"/>
</dbReference>
<dbReference type="AlphaFoldDB" id="A0A1E3X7L8"/>
<dbReference type="InterPro" id="IPR029063">
    <property type="entry name" value="SAM-dependent_MTases_sf"/>
</dbReference>
<sequence>MNKRNYENKNIVASYNHMTLQNPEVMVFLKHRDSIIDKHVLDIGCGTGRTTMILKNLSKNYTGLDYSLDMIESCKKRFKNVRFIHGDVRKMDEFEDSEFDYVMFSFNGLDSINHDDRLKGLWEIHRVLKQDGLFVFSSHNRNHRHAISRPKMPLPTTPCKQVEHFMKFVKSSLNHLINRNHQKFENEYAIINDVAHNYAMLTYYIDKRDQISQLKDIGFEAIEMYDTNGNILNLDSDDKDSAWIYYVARKINLQNDK</sequence>
<keyword evidence="2" id="KW-0489">Methyltransferase</keyword>
<dbReference type="GO" id="GO:0008168">
    <property type="term" value="F:methyltransferase activity"/>
    <property type="evidence" value="ECO:0007669"/>
    <property type="project" value="UniProtKB-KW"/>
</dbReference>
<keyword evidence="2" id="KW-0808">Transferase</keyword>
<dbReference type="Gene3D" id="3.40.50.150">
    <property type="entry name" value="Vaccinia Virus protein VP39"/>
    <property type="match status" value="1"/>
</dbReference>
<dbReference type="PANTHER" id="PTHR42912:SF96">
    <property type="entry name" value="METHYLTRANSFERASE DOMAIN-CONTAINING PROTEIN"/>
    <property type="match status" value="1"/>
</dbReference>
<dbReference type="PANTHER" id="PTHR42912">
    <property type="entry name" value="METHYLTRANSFERASE"/>
    <property type="match status" value="1"/>
</dbReference>
<reference evidence="2 3" key="1">
    <citation type="submission" date="2016-07" db="EMBL/GenBank/DDBJ databases">
        <title>Draft genome of Scalindua rubra, obtained from a brine-seawater interface in the Red Sea, sheds light on salt adaptation in anammox bacteria.</title>
        <authorList>
            <person name="Speth D.R."/>
            <person name="Lagkouvardos I."/>
            <person name="Wang Y."/>
            <person name="Qian P.-Y."/>
            <person name="Dutilh B.E."/>
            <person name="Jetten M.S."/>
        </authorList>
    </citation>
    <scope>NUCLEOTIDE SEQUENCE [LARGE SCALE GENOMIC DNA]</scope>
    <source>
        <strain evidence="2">BSI-1</strain>
    </source>
</reference>
<dbReference type="CDD" id="cd02440">
    <property type="entry name" value="AdoMet_MTases"/>
    <property type="match status" value="1"/>
</dbReference>
<evidence type="ECO:0000313" key="3">
    <source>
        <dbReference type="Proteomes" id="UP000094056"/>
    </source>
</evidence>
<proteinExistence type="predicted"/>
<gene>
    <name evidence="2" type="ORF">SCARUB_03261</name>
</gene>
<dbReference type="GO" id="GO:0032259">
    <property type="term" value="P:methylation"/>
    <property type="evidence" value="ECO:0007669"/>
    <property type="project" value="UniProtKB-KW"/>
</dbReference>
<accession>A0A1E3X7L8</accession>
<feature type="domain" description="Methyltransferase" evidence="1">
    <location>
        <begin position="40"/>
        <end position="132"/>
    </location>
</feature>
<dbReference type="SUPFAM" id="SSF53335">
    <property type="entry name" value="S-adenosyl-L-methionine-dependent methyltransferases"/>
    <property type="match status" value="1"/>
</dbReference>
<comment type="caution">
    <text evidence="2">The sequence shown here is derived from an EMBL/GenBank/DDBJ whole genome shotgun (WGS) entry which is preliminary data.</text>
</comment>